<evidence type="ECO:0000256" key="1">
    <source>
        <dbReference type="ARBA" id="ARBA00010688"/>
    </source>
</evidence>
<dbReference type="AlphaFoldDB" id="A0A9E2KEJ8"/>
<accession>A0A9E2KEJ8</accession>
<dbReference type="InterPro" id="IPR002173">
    <property type="entry name" value="Carboh/pur_kinase_PfkB_CS"/>
</dbReference>
<reference evidence="5" key="2">
    <citation type="submission" date="2021-04" db="EMBL/GenBank/DDBJ databases">
        <authorList>
            <person name="Gilroy R."/>
        </authorList>
    </citation>
    <scope>NUCLEOTIDE SEQUENCE</scope>
    <source>
        <strain evidence="5">B3-3758</strain>
    </source>
</reference>
<organism evidence="5 6">
    <name type="scientific">Candidatus Bacteroides intestinipullorum</name>
    <dbReference type="NCBI Taxonomy" id="2838471"/>
    <lineage>
        <taxon>Bacteria</taxon>
        <taxon>Pseudomonadati</taxon>
        <taxon>Bacteroidota</taxon>
        <taxon>Bacteroidia</taxon>
        <taxon>Bacteroidales</taxon>
        <taxon>Bacteroidaceae</taxon>
        <taxon>Bacteroides</taxon>
    </lineage>
</organism>
<comment type="similarity">
    <text evidence="1">Belongs to the carbohydrate kinase PfkB family.</text>
</comment>
<name>A0A9E2KEJ8_9BACE</name>
<keyword evidence="2" id="KW-0808">Transferase</keyword>
<dbReference type="InterPro" id="IPR011611">
    <property type="entry name" value="PfkB_dom"/>
</dbReference>
<dbReference type="Proteomes" id="UP000824236">
    <property type="component" value="Unassembled WGS sequence"/>
</dbReference>
<dbReference type="GO" id="GO:0016301">
    <property type="term" value="F:kinase activity"/>
    <property type="evidence" value="ECO:0007669"/>
    <property type="project" value="UniProtKB-KW"/>
</dbReference>
<dbReference type="PROSITE" id="PS00584">
    <property type="entry name" value="PFKB_KINASES_2"/>
    <property type="match status" value="1"/>
</dbReference>
<reference evidence="5" key="1">
    <citation type="journal article" date="2021" name="PeerJ">
        <title>Extensive microbial diversity within the chicken gut microbiome revealed by metagenomics and culture.</title>
        <authorList>
            <person name="Gilroy R."/>
            <person name="Ravi A."/>
            <person name="Getino M."/>
            <person name="Pursley I."/>
            <person name="Horton D.L."/>
            <person name="Alikhan N.F."/>
            <person name="Baker D."/>
            <person name="Gharbi K."/>
            <person name="Hall N."/>
            <person name="Watson M."/>
            <person name="Adriaenssens E.M."/>
            <person name="Foster-Nyarko E."/>
            <person name="Jarju S."/>
            <person name="Secka A."/>
            <person name="Antonio M."/>
            <person name="Oren A."/>
            <person name="Chaudhuri R.R."/>
            <person name="La Ragione R."/>
            <person name="Hildebrand F."/>
            <person name="Pallen M.J."/>
        </authorList>
    </citation>
    <scope>NUCLEOTIDE SEQUENCE</scope>
    <source>
        <strain evidence="5">B3-3758</strain>
    </source>
</reference>
<comment type="caution">
    <text evidence="5">The sequence shown here is derived from an EMBL/GenBank/DDBJ whole genome shotgun (WGS) entry which is preliminary data.</text>
</comment>
<dbReference type="InterPro" id="IPR029056">
    <property type="entry name" value="Ribokinase-like"/>
</dbReference>
<proteinExistence type="inferred from homology"/>
<evidence type="ECO:0000313" key="6">
    <source>
        <dbReference type="Proteomes" id="UP000824236"/>
    </source>
</evidence>
<evidence type="ECO:0000259" key="4">
    <source>
        <dbReference type="Pfam" id="PF00294"/>
    </source>
</evidence>
<protein>
    <submittedName>
        <fullName evidence="5">Carbohydrate kinase</fullName>
    </submittedName>
</protein>
<dbReference type="CDD" id="cd01167">
    <property type="entry name" value="bac_FRK"/>
    <property type="match status" value="1"/>
</dbReference>
<dbReference type="EMBL" id="JAHLFO010000026">
    <property type="protein sequence ID" value="MBU3813353.1"/>
    <property type="molecule type" value="Genomic_DNA"/>
</dbReference>
<dbReference type="Gene3D" id="3.40.1190.20">
    <property type="match status" value="1"/>
</dbReference>
<evidence type="ECO:0000256" key="2">
    <source>
        <dbReference type="ARBA" id="ARBA00022679"/>
    </source>
</evidence>
<evidence type="ECO:0000256" key="3">
    <source>
        <dbReference type="ARBA" id="ARBA00022777"/>
    </source>
</evidence>
<dbReference type="Pfam" id="PF00294">
    <property type="entry name" value="PfkB"/>
    <property type="match status" value="1"/>
</dbReference>
<dbReference type="PANTHER" id="PTHR43085">
    <property type="entry name" value="HEXOKINASE FAMILY MEMBER"/>
    <property type="match status" value="1"/>
</dbReference>
<feature type="domain" description="Carbohydrate kinase PfkB" evidence="4">
    <location>
        <begin position="21"/>
        <end position="288"/>
    </location>
</feature>
<dbReference type="InterPro" id="IPR050306">
    <property type="entry name" value="PfkB_Carbo_kinase"/>
</dbReference>
<evidence type="ECO:0000313" key="5">
    <source>
        <dbReference type="EMBL" id="MBU3813353.1"/>
    </source>
</evidence>
<sequence length="298" mass="32643">MNNTIVVGMGEALWDMLPEGKKIGGAPANFAYHVSQFGLDSRVVSAVGEDELGVEILKNFHEKKLNCMIETVPYPTGTVQVELDRNGVPCYDIREGVAWDNIPFTPALEGLARQTRAVCFGSLAQRSVVSRETINRFLDVMPDGEGQYKIFDINLRQGFYTKEIICGSMRKCNILKINDEELVTISRMFGYPGIDLQDKCWILLAKYNLRMLILTCGVNGSYVFTPGEVSFVETPKVEVADTVGAGDSFTAAFVASILRGLPVNEAHRLAVATSAFVCTQNGAMPVLPAQLTEGLTTE</sequence>
<dbReference type="SUPFAM" id="SSF53613">
    <property type="entry name" value="Ribokinase-like"/>
    <property type="match status" value="1"/>
</dbReference>
<dbReference type="PROSITE" id="PS00583">
    <property type="entry name" value="PFKB_KINASES_1"/>
    <property type="match status" value="1"/>
</dbReference>
<keyword evidence="3 5" id="KW-0418">Kinase</keyword>
<dbReference type="PANTHER" id="PTHR43085:SF57">
    <property type="entry name" value="CARBOHYDRATE KINASE PFKB DOMAIN-CONTAINING PROTEIN"/>
    <property type="match status" value="1"/>
</dbReference>
<gene>
    <name evidence="5" type="ORF">H9791_02435</name>
</gene>